<gene>
    <name evidence="3" type="ORF">K6V98_01745</name>
</gene>
<keyword evidence="4" id="KW-1185">Reference proteome</keyword>
<evidence type="ECO:0000313" key="3">
    <source>
        <dbReference type="EMBL" id="MBY4797087.1"/>
    </source>
</evidence>
<feature type="transmembrane region" description="Helical" evidence="1">
    <location>
        <begin position="49"/>
        <end position="74"/>
    </location>
</feature>
<dbReference type="GO" id="GO:0016746">
    <property type="term" value="F:acyltransferase activity"/>
    <property type="evidence" value="ECO:0007669"/>
    <property type="project" value="UniProtKB-KW"/>
</dbReference>
<proteinExistence type="predicted"/>
<accession>A0ABS7MIH7</accession>
<sequence>MHRDSTVPAAQTSSRKGRVLRYDFARVVAMTFVIAVHSLTIVVPSGTVAPIYLIAGQSLFFTCNAIFFTISGRFNLKAHNVENPTGYYVRKTRGIIIPVIILFFLRTVYQLLPNLPDLGTLMSTFIRNSLGPFGSTDYWFLFWLIPYLAVVPFLGRAFSTLKKAHSSCISA</sequence>
<dbReference type="Pfam" id="PF01757">
    <property type="entry name" value="Acyl_transf_3"/>
    <property type="match status" value="1"/>
</dbReference>
<dbReference type="InterPro" id="IPR002656">
    <property type="entry name" value="Acyl_transf_3_dom"/>
</dbReference>
<feature type="transmembrane region" description="Helical" evidence="1">
    <location>
        <begin position="95"/>
        <end position="112"/>
    </location>
</feature>
<feature type="transmembrane region" description="Helical" evidence="1">
    <location>
        <begin position="138"/>
        <end position="155"/>
    </location>
</feature>
<evidence type="ECO:0000256" key="1">
    <source>
        <dbReference type="SAM" id="Phobius"/>
    </source>
</evidence>
<organism evidence="3 4">
    <name type="scientific">Collinsella ureilytica</name>
    <dbReference type="NCBI Taxonomy" id="2869515"/>
    <lineage>
        <taxon>Bacteria</taxon>
        <taxon>Bacillati</taxon>
        <taxon>Actinomycetota</taxon>
        <taxon>Coriobacteriia</taxon>
        <taxon>Coriobacteriales</taxon>
        <taxon>Coriobacteriaceae</taxon>
        <taxon>Collinsella</taxon>
    </lineage>
</organism>
<feature type="transmembrane region" description="Helical" evidence="1">
    <location>
        <begin position="24"/>
        <end position="43"/>
    </location>
</feature>
<keyword evidence="1" id="KW-1133">Transmembrane helix</keyword>
<dbReference type="Proteomes" id="UP000700908">
    <property type="component" value="Unassembled WGS sequence"/>
</dbReference>
<dbReference type="EMBL" id="JAIMFO010000004">
    <property type="protein sequence ID" value="MBY4797087.1"/>
    <property type="molecule type" value="Genomic_DNA"/>
</dbReference>
<keyword evidence="1" id="KW-0812">Transmembrane</keyword>
<comment type="caution">
    <text evidence="3">The sequence shown here is derived from an EMBL/GenBank/DDBJ whole genome shotgun (WGS) entry which is preliminary data.</text>
</comment>
<keyword evidence="1" id="KW-0472">Membrane</keyword>
<evidence type="ECO:0000259" key="2">
    <source>
        <dbReference type="Pfam" id="PF01757"/>
    </source>
</evidence>
<keyword evidence="3" id="KW-0808">Transferase</keyword>
<name>A0ABS7MIH7_9ACTN</name>
<evidence type="ECO:0000313" key="4">
    <source>
        <dbReference type="Proteomes" id="UP000700908"/>
    </source>
</evidence>
<protein>
    <submittedName>
        <fullName evidence="3">Acyltransferase</fullName>
    </submittedName>
</protein>
<keyword evidence="3" id="KW-0012">Acyltransferase</keyword>
<reference evidence="3 4" key="1">
    <citation type="submission" date="2021-08" db="EMBL/GenBank/DDBJ databases">
        <title>Collinsella faecalis sp. nov. isolated from swine faeces.</title>
        <authorList>
            <person name="Oh B.S."/>
            <person name="Lee J.H."/>
        </authorList>
    </citation>
    <scope>NUCLEOTIDE SEQUENCE [LARGE SCALE GENOMIC DNA]</scope>
    <source>
        <strain evidence="3 4">AGMB00827</strain>
    </source>
</reference>
<feature type="domain" description="Acyltransferase 3" evidence="2">
    <location>
        <begin position="22"/>
        <end position="165"/>
    </location>
</feature>